<proteinExistence type="predicted"/>
<evidence type="ECO:0000256" key="1">
    <source>
        <dbReference type="SAM" id="Phobius"/>
    </source>
</evidence>
<protein>
    <recommendedName>
        <fullName evidence="4">Cyclic nucleotide-binding domain-containing protein</fullName>
    </recommendedName>
</protein>
<gene>
    <name evidence="2" type="ORF">KDH_37170</name>
</gene>
<keyword evidence="1" id="KW-1133">Transmembrane helix</keyword>
<dbReference type="Proteomes" id="UP001344906">
    <property type="component" value="Unassembled WGS sequence"/>
</dbReference>
<sequence length="174" mass="19695">MGWQITAFCVEHMTLQELIKDFPCSFSPTGQSFSAEDVFSAMLPVPFAIGQMGAWTVLCDPLCIITWREQMLAAFSRGRRIFAFVVEGASGIYGFWYFVDGSLVREVLFQEGTCVEEEGALLPEERALHHPWGYDEQNVLNLLEQVTGFGWKQLSGCFFQGLENDLYSNIRAVR</sequence>
<accession>A0ABQ6FTF7</accession>
<keyword evidence="1" id="KW-0812">Transmembrane</keyword>
<organism evidence="2 3">
    <name type="scientific">Dictyobacter halimunensis</name>
    <dbReference type="NCBI Taxonomy" id="3026934"/>
    <lineage>
        <taxon>Bacteria</taxon>
        <taxon>Bacillati</taxon>
        <taxon>Chloroflexota</taxon>
        <taxon>Ktedonobacteria</taxon>
        <taxon>Ktedonobacterales</taxon>
        <taxon>Dictyobacteraceae</taxon>
        <taxon>Dictyobacter</taxon>
    </lineage>
</organism>
<comment type="caution">
    <text evidence="2">The sequence shown here is derived from an EMBL/GenBank/DDBJ whole genome shotgun (WGS) entry which is preliminary data.</text>
</comment>
<feature type="transmembrane region" description="Helical" evidence="1">
    <location>
        <begin position="81"/>
        <end position="99"/>
    </location>
</feature>
<keyword evidence="1" id="KW-0472">Membrane</keyword>
<reference evidence="2 3" key="1">
    <citation type="submission" date="2023-02" db="EMBL/GenBank/DDBJ databases">
        <title>Dictyobacter halimunensis sp. nov., a new member of the class Ktedonobacteria from forest soil in a geothermal area.</title>
        <authorList>
            <person name="Rachmania M.K."/>
            <person name="Ningsih F."/>
            <person name="Sakai Y."/>
            <person name="Yabe S."/>
            <person name="Yokota A."/>
            <person name="Sjamsuridzal W."/>
        </authorList>
    </citation>
    <scope>NUCLEOTIDE SEQUENCE [LARGE SCALE GENOMIC DNA]</scope>
    <source>
        <strain evidence="2 3">S3.2.2.5</strain>
    </source>
</reference>
<keyword evidence="3" id="KW-1185">Reference proteome</keyword>
<evidence type="ECO:0008006" key="4">
    <source>
        <dbReference type="Google" id="ProtNLM"/>
    </source>
</evidence>
<dbReference type="RefSeq" id="WP_338252548.1">
    <property type="nucleotide sequence ID" value="NZ_BSRI01000002.1"/>
</dbReference>
<evidence type="ECO:0000313" key="3">
    <source>
        <dbReference type="Proteomes" id="UP001344906"/>
    </source>
</evidence>
<evidence type="ECO:0000313" key="2">
    <source>
        <dbReference type="EMBL" id="GLV56878.1"/>
    </source>
</evidence>
<name>A0ABQ6FTF7_9CHLR</name>
<dbReference type="EMBL" id="BSRI01000002">
    <property type="protein sequence ID" value="GLV56878.1"/>
    <property type="molecule type" value="Genomic_DNA"/>
</dbReference>